<reference evidence="1 2" key="1">
    <citation type="submission" date="2020-10" db="EMBL/GenBank/DDBJ databases">
        <title>Identification of Nocardia species via Next-generation sequencing and recognition of intraspecies genetic diversity.</title>
        <authorList>
            <person name="Li P."/>
            <person name="Li P."/>
            <person name="Lu B."/>
        </authorList>
    </citation>
    <scope>NUCLEOTIDE SEQUENCE [LARGE SCALE GENOMIC DNA]</scope>
    <source>
        <strain evidence="1 2">BJ06-0157</strain>
    </source>
</reference>
<evidence type="ECO:0000313" key="2">
    <source>
        <dbReference type="Proteomes" id="UP000702209"/>
    </source>
</evidence>
<evidence type="ECO:0008006" key="3">
    <source>
        <dbReference type="Google" id="ProtNLM"/>
    </source>
</evidence>
<keyword evidence="2" id="KW-1185">Reference proteome</keyword>
<name>A0ABS0CNW8_9NOCA</name>
<dbReference type="Proteomes" id="UP000702209">
    <property type="component" value="Unassembled WGS sequence"/>
</dbReference>
<dbReference type="RefSeq" id="WP_195129569.1">
    <property type="nucleotide sequence ID" value="NZ_JADLQX010000007.1"/>
</dbReference>
<gene>
    <name evidence="1" type="ORF">IU459_11980</name>
</gene>
<protein>
    <recommendedName>
        <fullName evidence="3">DUF1289 domain-containing protein</fullName>
    </recommendedName>
</protein>
<proteinExistence type="predicted"/>
<comment type="caution">
    <text evidence="1">The sequence shown here is derived from an EMBL/GenBank/DDBJ whole genome shotgun (WGS) entry which is preliminary data.</text>
</comment>
<dbReference type="EMBL" id="JADLQX010000007">
    <property type="protein sequence ID" value="MBF6298260.1"/>
    <property type="molecule type" value="Genomic_DNA"/>
</dbReference>
<evidence type="ECO:0000313" key="1">
    <source>
        <dbReference type="EMBL" id="MBF6298260.1"/>
    </source>
</evidence>
<sequence length="90" mass="9726">MADTLFASCVLPGCRTPVAFVGDVCDGCVEAFGPMLKHDPGGRRMTAEEIAERDRSVHNVYAWRRMTGRAVVDVYLPGGAPKSRAPESES</sequence>
<organism evidence="1 2">
    <name type="scientific">Nocardia amamiensis</name>
    <dbReference type="NCBI Taxonomy" id="404578"/>
    <lineage>
        <taxon>Bacteria</taxon>
        <taxon>Bacillati</taxon>
        <taxon>Actinomycetota</taxon>
        <taxon>Actinomycetes</taxon>
        <taxon>Mycobacteriales</taxon>
        <taxon>Nocardiaceae</taxon>
        <taxon>Nocardia</taxon>
    </lineage>
</organism>
<accession>A0ABS0CNW8</accession>